<proteinExistence type="predicted"/>
<comment type="caution">
    <text evidence="2">The sequence shown here is derived from an EMBL/GenBank/DDBJ whole genome shotgun (WGS) entry which is preliminary data.</text>
</comment>
<organism evidence="2 3">
    <name type="scientific">Dissostichus eleginoides</name>
    <name type="common">Patagonian toothfish</name>
    <name type="synonym">Dissostichus amissus</name>
    <dbReference type="NCBI Taxonomy" id="100907"/>
    <lineage>
        <taxon>Eukaryota</taxon>
        <taxon>Metazoa</taxon>
        <taxon>Chordata</taxon>
        <taxon>Craniata</taxon>
        <taxon>Vertebrata</taxon>
        <taxon>Euteleostomi</taxon>
        <taxon>Actinopterygii</taxon>
        <taxon>Neopterygii</taxon>
        <taxon>Teleostei</taxon>
        <taxon>Neoteleostei</taxon>
        <taxon>Acanthomorphata</taxon>
        <taxon>Eupercaria</taxon>
        <taxon>Perciformes</taxon>
        <taxon>Notothenioidei</taxon>
        <taxon>Nototheniidae</taxon>
        <taxon>Dissostichus</taxon>
    </lineage>
</organism>
<sequence length="102" mass="11570">MEDDIKKFSSESFQSETGSSPTQMDTMKRNNGIDINENGHVGKDITQQQNPAAIRKNRQFFPAPKIPLEGDTSQSQRVQETQTELEFIHKFYQPVPPKSVST</sequence>
<evidence type="ECO:0000313" key="3">
    <source>
        <dbReference type="Proteomes" id="UP001228049"/>
    </source>
</evidence>
<dbReference type="Proteomes" id="UP001228049">
    <property type="component" value="Unassembled WGS sequence"/>
</dbReference>
<dbReference type="AlphaFoldDB" id="A0AAD9BAE0"/>
<accession>A0AAD9BAE0</accession>
<dbReference type="EMBL" id="JASDAP010000026">
    <property type="protein sequence ID" value="KAK1879133.1"/>
    <property type="molecule type" value="Genomic_DNA"/>
</dbReference>
<evidence type="ECO:0000256" key="1">
    <source>
        <dbReference type="SAM" id="MobiDB-lite"/>
    </source>
</evidence>
<feature type="region of interest" description="Disordered" evidence="1">
    <location>
        <begin position="1"/>
        <end position="43"/>
    </location>
</feature>
<name>A0AAD9BAE0_DISEL</name>
<reference evidence="2" key="1">
    <citation type="submission" date="2023-04" db="EMBL/GenBank/DDBJ databases">
        <title>Chromosome-level genome of Chaenocephalus aceratus.</title>
        <authorList>
            <person name="Park H."/>
        </authorList>
    </citation>
    <scope>NUCLEOTIDE SEQUENCE</scope>
    <source>
        <strain evidence="2">DE</strain>
        <tissue evidence="2">Muscle</tissue>
    </source>
</reference>
<keyword evidence="3" id="KW-1185">Reference proteome</keyword>
<feature type="compositionally biased region" description="Low complexity" evidence="1">
    <location>
        <begin position="10"/>
        <end position="20"/>
    </location>
</feature>
<protein>
    <submittedName>
        <fullName evidence="2">CCHC-type zinc finger protein</fullName>
    </submittedName>
</protein>
<gene>
    <name evidence="2" type="ORF">KUDE01_027256</name>
</gene>
<evidence type="ECO:0000313" key="2">
    <source>
        <dbReference type="EMBL" id="KAK1879133.1"/>
    </source>
</evidence>